<proteinExistence type="predicted"/>
<evidence type="ECO:0000313" key="1">
    <source>
        <dbReference type="EMBL" id="QJA72794.1"/>
    </source>
</evidence>
<gene>
    <name evidence="1" type="ORF">MM415A02613_0012</name>
</gene>
<organism evidence="1">
    <name type="scientific">viral metagenome</name>
    <dbReference type="NCBI Taxonomy" id="1070528"/>
    <lineage>
        <taxon>unclassified sequences</taxon>
        <taxon>metagenomes</taxon>
        <taxon>organismal metagenomes</taxon>
    </lineage>
</organism>
<accession>A0A6M3JRY5</accession>
<sequence length="96" mass="11690">MSITVRLWNKEDLQSLKKDKWLATVFMNGSTFTEEEIKYYPYEQRRVYECIWGIEEPVTIYATDERMLLKFIDTEYTRRPDCIHQIITQYRPVKVS</sequence>
<name>A0A6M3JRY5_9ZZZZ</name>
<dbReference type="AlphaFoldDB" id="A0A6M3JRY5"/>
<protein>
    <submittedName>
        <fullName evidence="1">Uncharacterized protein</fullName>
    </submittedName>
</protein>
<dbReference type="EMBL" id="MT141978">
    <property type="protein sequence ID" value="QJA72794.1"/>
    <property type="molecule type" value="Genomic_DNA"/>
</dbReference>
<reference evidence="1" key="1">
    <citation type="submission" date="2020-03" db="EMBL/GenBank/DDBJ databases">
        <title>The deep terrestrial virosphere.</title>
        <authorList>
            <person name="Holmfeldt K."/>
            <person name="Nilsson E."/>
            <person name="Simone D."/>
            <person name="Lopez-Fernandez M."/>
            <person name="Wu X."/>
            <person name="de Brujin I."/>
            <person name="Lundin D."/>
            <person name="Andersson A."/>
            <person name="Bertilsson S."/>
            <person name="Dopson M."/>
        </authorList>
    </citation>
    <scope>NUCLEOTIDE SEQUENCE</scope>
    <source>
        <strain evidence="1">MM415A02613</strain>
    </source>
</reference>